<comment type="caution">
    <text evidence="1">The sequence shown here is derived from an EMBL/GenBank/DDBJ whole genome shotgun (WGS) entry which is preliminary data.</text>
</comment>
<name>A0ABR4JKV8_9EURO</name>
<evidence type="ECO:0000313" key="1">
    <source>
        <dbReference type="EMBL" id="KAL2840682.1"/>
    </source>
</evidence>
<organism evidence="1 2">
    <name type="scientific">Aspergillus pseudoustus</name>
    <dbReference type="NCBI Taxonomy" id="1810923"/>
    <lineage>
        <taxon>Eukaryota</taxon>
        <taxon>Fungi</taxon>
        <taxon>Dikarya</taxon>
        <taxon>Ascomycota</taxon>
        <taxon>Pezizomycotina</taxon>
        <taxon>Eurotiomycetes</taxon>
        <taxon>Eurotiomycetidae</taxon>
        <taxon>Eurotiales</taxon>
        <taxon>Aspergillaceae</taxon>
        <taxon>Aspergillus</taxon>
        <taxon>Aspergillus subgen. Nidulantes</taxon>
    </lineage>
</organism>
<reference evidence="1 2" key="1">
    <citation type="submission" date="2024-07" db="EMBL/GenBank/DDBJ databases">
        <title>Section-level genome sequencing and comparative genomics of Aspergillus sections Usti and Cavernicolus.</title>
        <authorList>
            <consortium name="Lawrence Berkeley National Laboratory"/>
            <person name="Nybo J.L."/>
            <person name="Vesth T.C."/>
            <person name="Theobald S."/>
            <person name="Frisvad J.C."/>
            <person name="Larsen T.O."/>
            <person name="Kjaerboelling I."/>
            <person name="Rothschild-Mancinelli K."/>
            <person name="Lyhne E.K."/>
            <person name="Kogle M.E."/>
            <person name="Barry K."/>
            <person name="Clum A."/>
            <person name="Na H."/>
            <person name="Ledsgaard L."/>
            <person name="Lin J."/>
            <person name="Lipzen A."/>
            <person name="Kuo A."/>
            <person name="Riley R."/>
            <person name="Mondo S."/>
            <person name="Labutti K."/>
            <person name="Haridas S."/>
            <person name="Pangalinan J."/>
            <person name="Salamov A.A."/>
            <person name="Simmons B.A."/>
            <person name="Magnuson J.K."/>
            <person name="Chen J."/>
            <person name="Drula E."/>
            <person name="Henrissat B."/>
            <person name="Wiebenga A."/>
            <person name="Lubbers R.J."/>
            <person name="Gomes A.C."/>
            <person name="Makela M.R."/>
            <person name="Stajich J."/>
            <person name="Grigoriev I.V."/>
            <person name="Mortensen U.H."/>
            <person name="De Vries R.P."/>
            <person name="Baker S.E."/>
            <person name="Andersen M.R."/>
        </authorList>
    </citation>
    <scope>NUCLEOTIDE SEQUENCE [LARGE SCALE GENOMIC DNA]</scope>
    <source>
        <strain evidence="1 2">CBS 123904</strain>
    </source>
</reference>
<dbReference type="Proteomes" id="UP001610446">
    <property type="component" value="Unassembled WGS sequence"/>
</dbReference>
<proteinExistence type="predicted"/>
<dbReference type="EMBL" id="JBFXLU010000118">
    <property type="protein sequence ID" value="KAL2840682.1"/>
    <property type="molecule type" value="Genomic_DNA"/>
</dbReference>
<keyword evidence="2" id="KW-1185">Reference proteome</keyword>
<sequence>MASNIFEDLQSPVSYDPDLGKGWRQTSKKGEDTVQYLHQLLRRVYWEAVQDEMANAILAFDDCKSLVPRGLPELEEGELESEYLRELIELWDPLELSDEIKNNVVQSVFDNVKGFTDYDYVQEYRRPTFPSLGAAPQGTNADT</sequence>
<evidence type="ECO:0000313" key="2">
    <source>
        <dbReference type="Proteomes" id="UP001610446"/>
    </source>
</evidence>
<protein>
    <submittedName>
        <fullName evidence="1">Uncharacterized protein</fullName>
    </submittedName>
</protein>
<gene>
    <name evidence="1" type="ORF">BJY01DRAFT_236655</name>
</gene>
<accession>A0ABR4JKV8</accession>